<evidence type="ECO:0000256" key="8">
    <source>
        <dbReference type="ARBA" id="ARBA00023224"/>
    </source>
</evidence>
<keyword evidence="13" id="KW-1185">Reference proteome</keyword>
<comment type="subcellular location">
    <subcellularLocation>
        <location evidence="1">Membrane</location>
        <topology evidence="1">Multi-pass membrane protein</topology>
    </subcellularLocation>
</comment>
<feature type="transmembrane region" description="Helical" evidence="10">
    <location>
        <begin position="334"/>
        <end position="357"/>
    </location>
</feature>
<evidence type="ECO:0000256" key="9">
    <source>
        <dbReference type="SAM" id="MobiDB-lite"/>
    </source>
</evidence>
<feature type="compositionally biased region" description="Polar residues" evidence="9">
    <location>
        <begin position="484"/>
        <end position="515"/>
    </location>
</feature>
<dbReference type="Proteomes" id="UP001212841">
    <property type="component" value="Unassembled WGS sequence"/>
</dbReference>
<feature type="transmembrane region" description="Helical" evidence="10">
    <location>
        <begin position="260"/>
        <end position="282"/>
    </location>
</feature>
<evidence type="ECO:0000313" key="12">
    <source>
        <dbReference type="EMBL" id="KAJ3054002.1"/>
    </source>
</evidence>
<evidence type="ECO:0000259" key="11">
    <source>
        <dbReference type="PROSITE" id="PS50259"/>
    </source>
</evidence>
<gene>
    <name evidence="12" type="ORF">HK097_002879</name>
</gene>
<protein>
    <recommendedName>
        <fullName evidence="11">G-protein coupled receptors family 3 profile domain-containing protein</fullName>
    </recommendedName>
</protein>
<dbReference type="PROSITE" id="PS50259">
    <property type="entry name" value="G_PROTEIN_RECEP_F3_4"/>
    <property type="match status" value="1"/>
</dbReference>
<reference evidence="12" key="1">
    <citation type="submission" date="2020-05" db="EMBL/GenBank/DDBJ databases">
        <title>Phylogenomic resolution of chytrid fungi.</title>
        <authorList>
            <person name="Stajich J.E."/>
            <person name="Amses K."/>
            <person name="Simmons R."/>
            <person name="Seto K."/>
            <person name="Myers J."/>
            <person name="Bonds A."/>
            <person name="Quandt C.A."/>
            <person name="Barry K."/>
            <person name="Liu P."/>
            <person name="Grigoriev I."/>
            <person name="Longcore J.E."/>
            <person name="James T.Y."/>
        </authorList>
    </citation>
    <scope>NUCLEOTIDE SEQUENCE</scope>
    <source>
        <strain evidence="12">JEL0318</strain>
    </source>
</reference>
<feature type="transmembrane region" description="Helical" evidence="10">
    <location>
        <begin position="445"/>
        <end position="469"/>
    </location>
</feature>
<dbReference type="InterPro" id="IPR002455">
    <property type="entry name" value="GPCR3_GABA-B"/>
</dbReference>
<dbReference type="PANTHER" id="PTHR10519">
    <property type="entry name" value="GABA-B RECEPTOR"/>
    <property type="match status" value="1"/>
</dbReference>
<dbReference type="AlphaFoldDB" id="A0AAD5SG68"/>
<feature type="region of interest" description="Disordered" evidence="9">
    <location>
        <begin position="484"/>
        <end position="540"/>
    </location>
</feature>
<evidence type="ECO:0000256" key="5">
    <source>
        <dbReference type="ARBA" id="ARBA00023136"/>
    </source>
</evidence>
<dbReference type="PRINTS" id="PR00248">
    <property type="entry name" value="GPCRMGR"/>
</dbReference>
<feature type="transmembrane region" description="Helical" evidence="10">
    <location>
        <begin position="418"/>
        <end position="439"/>
    </location>
</feature>
<dbReference type="GO" id="GO:0038039">
    <property type="term" value="C:G protein-coupled receptor heterodimeric complex"/>
    <property type="evidence" value="ECO:0007669"/>
    <property type="project" value="TreeGrafter"/>
</dbReference>
<keyword evidence="8" id="KW-0807">Transducer</keyword>
<evidence type="ECO:0000256" key="7">
    <source>
        <dbReference type="ARBA" id="ARBA00023180"/>
    </source>
</evidence>
<feature type="transmembrane region" description="Helical" evidence="10">
    <location>
        <begin position="388"/>
        <end position="406"/>
    </location>
</feature>
<keyword evidence="7" id="KW-0325">Glycoprotein</keyword>
<dbReference type="PANTHER" id="PTHR10519:SF20">
    <property type="entry name" value="G-PROTEIN COUPLED RECEPTOR 156-RELATED"/>
    <property type="match status" value="1"/>
</dbReference>
<dbReference type="EMBL" id="JADGJD010000165">
    <property type="protein sequence ID" value="KAJ3054002.1"/>
    <property type="molecule type" value="Genomic_DNA"/>
</dbReference>
<evidence type="ECO:0000256" key="1">
    <source>
        <dbReference type="ARBA" id="ARBA00004141"/>
    </source>
</evidence>
<keyword evidence="6" id="KW-0675">Receptor</keyword>
<feature type="transmembrane region" description="Helical" evidence="10">
    <location>
        <begin position="294"/>
        <end position="314"/>
    </location>
</feature>
<dbReference type="GO" id="GO:0004965">
    <property type="term" value="F:G protein-coupled GABA receptor activity"/>
    <property type="evidence" value="ECO:0007669"/>
    <property type="project" value="InterPro"/>
</dbReference>
<accession>A0AAD5SG68</accession>
<keyword evidence="2 10" id="KW-0812">Transmembrane</keyword>
<comment type="caution">
    <text evidence="12">The sequence shown here is derived from an EMBL/GenBank/DDBJ whole genome shotgun (WGS) entry which is preliminary data.</text>
</comment>
<organism evidence="12 13">
    <name type="scientific">Rhizophlyctis rosea</name>
    <dbReference type="NCBI Taxonomy" id="64517"/>
    <lineage>
        <taxon>Eukaryota</taxon>
        <taxon>Fungi</taxon>
        <taxon>Fungi incertae sedis</taxon>
        <taxon>Chytridiomycota</taxon>
        <taxon>Chytridiomycota incertae sedis</taxon>
        <taxon>Chytridiomycetes</taxon>
        <taxon>Rhizophlyctidales</taxon>
        <taxon>Rhizophlyctidaceae</taxon>
        <taxon>Rhizophlyctis</taxon>
    </lineage>
</organism>
<dbReference type="InterPro" id="IPR000337">
    <property type="entry name" value="GPCR_3"/>
</dbReference>
<keyword evidence="4" id="KW-0297">G-protein coupled receptor</keyword>
<evidence type="ECO:0000313" key="13">
    <source>
        <dbReference type="Proteomes" id="UP001212841"/>
    </source>
</evidence>
<keyword evidence="5 10" id="KW-0472">Membrane</keyword>
<proteinExistence type="predicted"/>
<keyword evidence="3 10" id="KW-1133">Transmembrane helix</keyword>
<evidence type="ECO:0000256" key="2">
    <source>
        <dbReference type="ARBA" id="ARBA00022692"/>
    </source>
</evidence>
<feature type="domain" description="G-protein coupled receptors family 3 profile" evidence="11">
    <location>
        <begin position="223"/>
        <end position="439"/>
    </location>
</feature>
<feature type="transmembrane region" description="Helical" evidence="10">
    <location>
        <begin position="226"/>
        <end position="248"/>
    </location>
</feature>
<feature type="compositionally biased region" description="Low complexity" evidence="9">
    <location>
        <begin position="516"/>
        <end position="525"/>
    </location>
</feature>
<dbReference type="Pfam" id="PF00003">
    <property type="entry name" value="7tm_3"/>
    <property type="match status" value="1"/>
</dbReference>
<name>A0AAD5SG68_9FUNG</name>
<evidence type="ECO:0000256" key="10">
    <source>
        <dbReference type="SAM" id="Phobius"/>
    </source>
</evidence>
<evidence type="ECO:0000256" key="4">
    <source>
        <dbReference type="ARBA" id="ARBA00023040"/>
    </source>
</evidence>
<evidence type="ECO:0000256" key="3">
    <source>
        <dbReference type="ARBA" id="ARBA00022989"/>
    </source>
</evidence>
<dbReference type="InterPro" id="IPR017978">
    <property type="entry name" value="GPCR_3_C"/>
</dbReference>
<sequence>MFWKSNPGMLYPLVPVNATELQKWIDEPLQKDPINAWRPIFNHPVWGGGNGYRTIGFDEYHCTNPDGDCVEIYPPTGSAWAQAILAGVPTTARDYDRSYEAIVLAIATNEGLGVNVPQEAAGSKGMSAWKSSRYAKELKDLTAKEAMDRACQTTQWATRPPCTSKEWDVKILDDPSNNKGTVNFSWVKGVESICRTDLVTTAQTPLPIQRYLTSTKIYNTSTIGRAVLAISLFGILIELGLIAGFFWYRESEVIKAAAFMPSLIILSGGICTLIAVIMRISFDGKLSWPQCFGTYWLFAIGFSSLLGSLALKSYRIDRIFRSKGRMVAIPNKMLITMIAAVVLGNVIWLLMYQFWIIDDSGQVSQMLPNSAFELVQTDCPKIHKAPTVLLYLYNAAIMVVAAVYAFRTRNVVSSFNESVFTAAAILLITVITIVIIPVLQLVEAAQINLLLIGLGTFLATVLSTLIFAVPKLLMAMGFLHAPSSRETTTVGNHSDIKSSYTTDKKTSATTAPNLQGSVRKSSPVKGSGGGGESSDRESRV</sequence>
<evidence type="ECO:0000256" key="6">
    <source>
        <dbReference type="ARBA" id="ARBA00023170"/>
    </source>
</evidence>